<gene>
    <name evidence="3" type="ORF">ACFP3H_03525</name>
</gene>
<evidence type="ECO:0000256" key="2">
    <source>
        <dbReference type="RuleBase" id="RU362080"/>
    </source>
</evidence>
<name>A0ABW1JM74_9NOCA</name>
<reference evidence="4" key="1">
    <citation type="journal article" date="2019" name="Int. J. Syst. Evol. Microbiol.">
        <title>The Global Catalogue of Microorganisms (GCM) 10K type strain sequencing project: providing services to taxonomists for standard genome sequencing and annotation.</title>
        <authorList>
            <consortium name="The Broad Institute Genomics Platform"/>
            <consortium name="The Broad Institute Genome Sequencing Center for Infectious Disease"/>
            <person name="Wu L."/>
            <person name="Ma J."/>
        </authorList>
    </citation>
    <scope>NUCLEOTIDE SEQUENCE [LARGE SCALE GENOMIC DNA]</scope>
    <source>
        <strain evidence="4">CCUG 36956</strain>
    </source>
</reference>
<sequence length="107" mass="11759">MTALPISTTRRNLSALVQQVNDNHDTVTIVTESGKNAVLVAETEWNSIQESLYVLATHGNIRLLEATTPSRISHSCFSFDVSRNYVRGARLALTRASTVPRPRPNPG</sequence>
<dbReference type="NCBIfam" id="TIGR01552">
    <property type="entry name" value="phd_fam"/>
    <property type="match status" value="1"/>
</dbReference>
<dbReference type="PANTHER" id="PTHR33713:SF10">
    <property type="entry name" value="ANTITOXIN YAFN"/>
    <property type="match status" value="1"/>
</dbReference>
<keyword evidence="4" id="KW-1185">Reference proteome</keyword>
<comment type="similarity">
    <text evidence="1 2">Belongs to the phD/YefM antitoxin family.</text>
</comment>
<dbReference type="RefSeq" id="WP_378599387.1">
    <property type="nucleotide sequence ID" value="NZ_JBHSQN010000001.1"/>
</dbReference>
<dbReference type="SUPFAM" id="SSF143120">
    <property type="entry name" value="YefM-like"/>
    <property type="match status" value="1"/>
</dbReference>
<dbReference type="InterPro" id="IPR036165">
    <property type="entry name" value="YefM-like_sf"/>
</dbReference>
<dbReference type="Gene3D" id="3.40.1620.10">
    <property type="entry name" value="YefM-like domain"/>
    <property type="match status" value="1"/>
</dbReference>
<dbReference type="PANTHER" id="PTHR33713">
    <property type="entry name" value="ANTITOXIN YAFN-RELATED"/>
    <property type="match status" value="1"/>
</dbReference>
<organism evidence="3 4">
    <name type="scientific">Nocardia lasii</name>
    <dbReference type="NCBI Taxonomy" id="1616107"/>
    <lineage>
        <taxon>Bacteria</taxon>
        <taxon>Bacillati</taxon>
        <taxon>Actinomycetota</taxon>
        <taxon>Actinomycetes</taxon>
        <taxon>Mycobacteriales</taxon>
        <taxon>Nocardiaceae</taxon>
        <taxon>Nocardia</taxon>
    </lineage>
</organism>
<dbReference type="EMBL" id="JBHSQN010000001">
    <property type="protein sequence ID" value="MFC6010110.1"/>
    <property type="molecule type" value="Genomic_DNA"/>
</dbReference>
<comment type="function">
    <text evidence="2">Antitoxin component of a type II toxin-antitoxin (TA) system.</text>
</comment>
<protein>
    <recommendedName>
        <fullName evidence="2">Antitoxin</fullName>
    </recommendedName>
</protein>
<dbReference type="Pfam" id="PF02604">
    <property type="entry name" value="PhdYeFM_antitox"/>
    <property type="match status" value="1"/>
</dbReference>
<accession>A0ABW1JM74</accession>
<dbReference type="InterPro" id="IPR051405">
    <property type="entry name" value="phD/YefM_antitoxin"/>
</dbReference>
<dbReference type="InterPro" id="IPR006442">
    <property type="entry name" value="Antitoxin_Phd/YefM"/>
</dbReference>
<dbReference type="Proteomes" id="UP001596223">
    <property type="component" value="Unassembled WGS sequence"/>
</dbReference>
<evidence type="ECO:0000256" key="1">
    <source>
        <dbReference type="ARBA" id="ARBA00009981"/>
    </source>
</evidence>
<proteinExistence type="inferred from homology"/>
<evidence type="ECO:0000313" key="3">
    <source>
        <dbReference type="EMBL" id="MFC6010110.1"/>
    </source>
</evidence>
<comment type="caution">
    <text evidence="3">The sequence shown here is derived from an EMBL/GenBank/DDBJ whole genome shotgun (WGS) entry which is preliminary data.</text>
</comment>
<evidence type="ECO:0000313" key="4">
    <source>
        <dbReference type="Proteomes" id="UP001596223"/>
    </source>
</evidence>